<gene>
    <name evidence="2" type="ORF">HG15A2_11820</name>
</gene>
<sequence>MSTTAITEAQFDVYSTEYEAALGEGLRYSGEGPEYFAQKRIEWTAKLLQQLGDQSMSDPQRGTPPANLLDFGCGIGIAAPELHRVFPGTTLWGYDPSTVAIKRAVRELADEQTRFTADPSQLPSENFDLVYTNGVFHHIPPSERQAAFQLIWQSLKPGGRFAFWENNPWNPGTRWVMSRVPFDRDAVTISPPESRRLLRGSGFKIERTDAWFLFPRSLAWLRPLERLVHRLPLGGQYLVMARKPEASA</sequence>
<proteinExistence type="predicted"/>
<dbReference type="Pfam" id="PF13489">
    <property type="entry name" value="Methyltransf_23"/>
    <property type="match status" value="1"/>
</dbReference>
<dbReference type="AlphaFoldDB" id="A0A517MSQ3"/>
<keyword evidence="2" id="KW-0489">Methyltransferase</keyword>
<keyword evidence="3" id="KW-1185">Reference proteome</keyword>
<dbReference type="GO" id="GO:0032259">
    <property type="term" value="P:methylation"/>
    <property type="evidence" value="ECO:0007669"/>
    <property type="project" value="UniProtKB-KW"/>
</dbReference>
<dbReference type="EMBL" id="CP036263">
    <property type="protein sequence ID" value="QDS97914.1"/>
    <property type="molecule type" value="Genomic_DNA"/>
</dbReference>
<dbReference type="PANTHER" id="PTHR43861:SF3">
    <property type="entry name" value="PUTATIVE (AFU_ORTHOLOGUE AFUA_2G14390)-RELATED"/>
    <property type="match status" value="1"/>
</dbReference>
<reference evidence="2 3" key="1">
    <citation type="submission" date="2019-02" db="EMBL/GenBank/DDBJ databases">
        <title>Deep-cultivation of Planctomycetes and their phenomic and genomic characterization uncovers novel biology.</title>
        <authorList>
            <person name="Wiegand S."/>
            <person name="Jogler M."/>
            <person name="Boedeker C."/>
            <person name="Pinto D."/>
            <person name="Vollmers J."/>
            <person name="Rivas-Marin E."/>
            <person name="Kohn T."/>
            <person name="Peeters S.H."/>
            <person name="Heuer A."/>
            <person name="Rast P."/>
            <person name="Oberbeckmann S."/>
            <person name="Bunk B."/>
            <person name="Jeske O."/>
            <person name="Meyerdierks A."/>
            <person name="Storesund J.E."/>
            <person name="Kallscheuer N."/>
            <person name="Luecker S."/>
            <person name="Lage O.M."/>
            <person name="Pohl T."/>
            <person name="Merkel B.J."/>
            <person name="Hornburger P."/>
            <person name="Mueller R.-W."/>
            <person name="Bruemmer F."/>
            <person name="Labrenz M."/>
            <person name="Spormann A.M."/>
            <person name="Op den Camp H."/>
            <person name="Overmann J."/>
            <person name="Amann R."/>
            <person name="Jetten M.S.M."/>
            <person name="Mascher T."/>
            <person name="Medema M.H."/>
            <person name="Devos D.P."/>
            <person name="Kaster A.-K."/>
            <person name="Ovreas L."/>
            <person name="Rohde M."/>
            <person name="Galperin M.Y."/>
            <person name="Jogler C."/>
        </authorList>
    </citation>
    <scope>NUCLEOTIDE SEQUENCE [LARGE SCALE GENOMIC DNA]</scope>
    <source>
        <strain evidence="2 3">HG15A2</strain>
    </source>
</reference>
<dbReference type="CDD" id="cd02440">
    <property type="entry name" value="AdoMet_MTases"/>
    <property type="match status" value="1"/>
</dbReference>
<dbReference type="Proteomes" id="UP000319852">
    <property type="component" value="Chromosome"/>
</dbReference>
<dbReference type="PANTHER" id="PTHR43861">
    <property type="entry name" value="TRANS-ACONITATE 2-METHYLTRANSFERASE-RELATED"/>
    <property type="match status" value="1"/>
</dbReference>
<keyword evidence="1 2" id="KW-0808">Transferase</keyword>
<evidence type="ECO:0000256" key="1">
    <source>
        <dbReference type="ARBA" id="ARBA00022679"/>
    </source>
</evidence>
<organism evidence="2 3">
    <name type="scientific">Adhaeretor mobilis</name>
    <dbReference type="NCBI Taxonomy" id="1930276"/>
    <lineage>
        <taxon>Bacteria</taxon>
        <taxon>Pseudomonadati</taxon>
        <taxon>Planctomycetota</taxon>
        <taxon>Planctomycetia</taxon>
        <taxon>Pirellulales</taxon>
        <taxon>Lacipirellulaceae</taxon>
        <taxon>Adhaeretor</taxon>
    </lineage>
</organism>
<evidence type="ECO:0000313" key="2">
    <source>
        <dbReference type="EMBL" id="QDS97914.1"/>
    </source>
</evidence>
<accession>A0A517MSQ3</accession>
<dbReference type="Gene3D" id="3.40.50.150">
    <property type="entry name" value="Vaccinia Virus protein VP39"/>
    <property type="match status" value="1"/>
</dbReference>
<protein>
    <submittedName>
        <fullName evidence="2">Trans-aconitate 2-methyltransferase</fullName>
    </submittedName>
</protein>
<name>A0A517MSQ3_9BACT</name>
<dbReference type="KEGG" id="amob:HG15A2_11820"/>
<dbReference type="GO" id="GO:0008168">
    <property type="term" value="F:methyltransferase activity"/>
    <property type="evidence" value="ECO:0007669"/>
    <property type="project" value="UniProtKB-KW"/>
</dbReference>
<dbReference type="SUPFAM" id="SSF53335">
    <property type="entry name" value="S-adenosyl-L-methionine-dependent methyltransferases"/>
    <property type="match status" value="1"/>
</dbReference>
<evidence type="ECO:0000313" key="3">
    <source>
        <dbReference type="Proteomes" id="UP000319852"/>
    </source>
</evidence>
<dbReference type="InterPro" id="IPR029063">
    <property type="entry name" value="SAM-dependent_MTases_sf"/>
</dbReference>